<dbReference type="PANTHER" id="PTHR10791:SF134">
    <property type="entry name" value="BIDIRECTIONAL SUGAR TRANSPORTER SWEET9"/>
    <property type="match status" value="1"/>
</dbReference>
<evidence type="ECO:0000256" key="9">
    <source>
        <dbReference type="RuleBase" id="RU910715"/>
    </source>
</evidence>
<dbReference type="InterPro" id="IPR004316">
    <property type="entry name" value="SWEET_rpt"/>
</dbReference>
<dbReference type="InterPro" id="IPR047664">
    <property type="entry name" value="SWEET"/>
</dbReference>
<feature type="transmembrane region" description="Helical" evidence="9">
    <location>
        <begin position="193"/>
        <end position="214"/>
    </location>
</feature>
<name>A0ABM3IAR3_ZIZJJ</name>
<dbReference type="Proteomes" id="UP001652623">
    <property type="component" value="Chromosome 10"/>
</dbReference>
<dbReference type="RefSeq" id="XP_048324530.1">
    <property type="nucleotide sequence ID" value="XM_048468573.2"/>
</dbReference>
<comment type="function">
    <text evidence="9">Mediates both low-affinity uptake and efflux of sugar across the membrane.</text>
</comment>
<dbReference type="PANTHER" id="PTHR10791">
    <property type="entry name" value="RAG1-ACTIVATING PROTEIN 1"/>
    <property type="match status" value="1"/>
</dbReference>
<feature type="transmembrane region" description="Helical" evidence="9">
    <location>
        <begin position="132"/>
        <end position="153"/>
    </location>
</feature>
<accession>A0ABM3IAR3</accession>
<evidence type="ECO:0000256" key="6">
    <source>
        <dbReference type="ARBA" id="ARBA00022737"/>
    </source>
</evidence>
<keyword evidence="6" id="KW-0677">Repeat</keyword>
<dbReference type="GeneID" id="107434690"/>
<evidence type="ECO:0000256" key="5">
    <source>
        <dbReference type="ARBA" id="ARBA00022692"/>
    </source>
</evidence>
<evidence type="ECO:0000256" key="1">
    <source>
        <dbReference type="ARBA" id="ARBA00004127"/>
    </source>
</evidence>
<protein>
    <recommendedName>
        <fullName evidence="9">Bidirectional sugar transporter SWEET</fullName>
    </recommendedName>
</protein>
<evidence type="ECO:0000256" key="8">
    <source>
        <dbReference type="ARBA" id="ARBA00023136"/>
    </source>
</evidence>
<evidence type="ECO:0000256" key="2">
    <source>
        <dbReference type="ARBA" id="ARBA00007809"/>
    </source>
</evidence>
<organism evidence="10 11">
    <name type="scientific">Ziziphus jujuba</name>
    <name type="common">Chinese jujube</name>
    <name type="synonym">Ziziphus sativa</name>
    <dbReference type="NCBI Taxonomy" id="326968"/>
    <lineage>
        <taxon>Eukaryota</taxon>
        <taxon>Viridiplantae</taxon>
        <taxon>Streptophyta</taxon>
        <taxon>Embryophyta</taxon>
        <taxon>Tracheophyta</taxon>
        <taxon>Spermatophyta</taxon>
        <taxon>Magnoliopsida</taxon>
        <taxon>eudicotyledons</taxon>
        <taxon>Gunneridae</taxon>
        <taxon>Pentapetalae</taxon>
        <taxon>rosids</taxon>
        <taxon>fabids</taxon>
        <taxon>Rosales</taxon>
        <taxon>Rhamnaceae</taxon>
        <taxon>Paliureae</taxon>
        <taxon>Ziziphus</taxon>
    </lineage>
</organism>
<sequence length="265" mass="30047">MAFFLTPQQLAFIFGLLGNIISFMVFLSPIPTFYTIIKKKTSEGFQSIPYVISLLSAMLLLYYGVLKTNALLIVTINSIGCAIEVTYLVIYLIYAPKKDKMFTLRLILLFNMVAYGLMMVVTIFLFKGSGRVNAVGWICAAFNLAVFAAPLSIMRRVIKTKSVEYMPFSLSFFLTLCAIAWFFYGIFVEDFFIAFPNVLGFLFGAAQMILYLVYKDSNKNDLKLKTKTMEMNPSSPTADKPKALSFDHGRRKSMEMKVYVEQDTI</sequence>
<feature type="transmembrane region" description="Helical" evidence="9">
    <location>
        <begin position="12"/>
        <end position="36"/>
    </location>
</feature>
<feature type="transmembrane region" description="Helical" evidence="9">
    <location>
        <begin position="165"/>
        <end position="187"/>
    </location>
</feature>
<evidence type="ECO:0000256" key="3">
    <source>
        <dbReference type="ARBA" id="ARBA00022448"/>
    </source>
</evidence>
<keyword evidence="5 9" id="KW-0812">Transmembrane</keyword>
<keyword evidence="7 9" id="KW-1133">Transmembrane helix</keyword>
<keyword evidence="10" id="KW-1185">Reference proteome</keyword>
<keyword evidence="4 9" id="KW-0762">Sugar transport</keyword>
<feature type="transmembrane region" description="Helical" evidence="9">
    <location>
        <begin position="71"/>
        <end position="94"/>
    </location>
</feature>
<gene>
    <name evidence="11" type="primary">LOC107434690</name>
</gene>
<evidence type="ECO:0000256" key="4">
    <source>
        <dbReference type="ARBA" id="ARBA00022597"/>
    </source>
</evidence>
<dbReference type="Gene3D" id="1.20.1280.290">
    <property type="match status" value="2"/>
</dbReference>
<feature type="transmembrane region" description="Helical" evidence="9">
    <location>
        <begin position="106"/>
        <end position="126"/>
    </location>
</feature>
<keyword evidence="8 9" id="KW-0472">Membrane</keyword>
<reference evidence="11" key="1">
    <citation type="submission" date="2025-08" db="UniProtKB">
        <authorList>
            <consortium name="RefSeq"/>
        </authorList>
    </citation>
    <scope>IDENTIFICATION</scope>
    <source>
        <tissue evidence="11">Seedling</tissue>
    </source>
</reference>
<proteinExistence type="inferred from homology"/>
<evidence type="ECO:0000256" key="7">
    <source>
        <dbReference type="ARBA" id="ARBA00022989"/>
    </source>
</evidence>
<dbReference type="Pfam" id="PF03083">
    <property type="entry name" value="MtN3_slv"/>
    <property type="match status" value="2"/>
</dbReference>
<evidence type="ECO:0000313" key="11">
    <source>
        <dbReference type="RefSeq" id="XP_048324530.1"/>
    </source>
</evidence>
<comment type="similarity">
    <text evidence="2 9">Belongs to the SWEET sugar transporter family.</text>
</comment>
<comment type="subcellular location">
    <subcellularLocation>
        <location evidence="9">Cell membrane</location>
        <topology evidence="9">Multi-pass membrane protein</topology>
    </subcellularLocation>
    <subcellularLocation>
        <location evidence="1">Endomembrane system</location>
        <topology evidence="1">Multi-pass membrane protein</topology>
    </subcellularLocation>
</comment>
<evidence type="ECO:0000313" key="10">
    <source>
        <dbReference type="Proteomes" id="UP001652623"/>
    </source>
</evidence>
<keyword evidence="3 9" id="KW-0813">Transport</keyword>
<feature type="transmembrane region" description="Helical" evidence="9">
    <location>
        <begin position="48"/>
        <end position="65"/>
    </location>
</feature>